<reference evidence="7 8" key="2">
    <citation type="submission" date="2020-03" db="EMBL/GenBank/DDBJ databases">
        <authorList>
            <person name="Ichikawa N."/>
            <person name="Kimura A."/>
            <person name="Kitahashi Y."/>
            <person name="Uohara A."/>
        </authorList>
    </citation>
    <scope>NUCLEOTIDE SEQUENCE [LARGE SCALE GENOMIC DNA]</scope>
    <source>
        <strain evidence="7 8">NBRC 107702</strain>
    </source>
</reference>
<name>A0A6F8XT16_9ACTN</name>
<dbReference type="GO" id="GO:0005525">
    <property type="term" value="F:GTP binding"/>
    <property type="evidence" value="ECO:0007669"/>
    <property type="project" value="UniProtKB-KW"/>
</dbReference>
<evidence type="ECO:0000259" key="6">
    <source>
        <dbReference type="Pfam" id="PF00350"/>
    </source>
</evidence>
<reference evidence="7 8" key="1">
    <citation type="submission" date="2020-03" db="EMBL/GenBank/DDBJ databases">
        <title>Whole genome shotgun sequence of Phytohabitans flavus NBRC 107702.</title>
        <authorList>
            <person name="Komaki H."/>
            <person name="Tamura T."/>
        </authorList>
    </citation>
    <scope>NUCLEOTIDE SEQUENCE [LARGE SCALE GENOMIC DNA]</scope>
    <source>
        <strain evidence="7 8">NBRC 107702</strain>
    </source>
</reference>
<dbReference type="Proteomes" id="UP000502508">
    <property type="component" value="Chromosome"/>
</dbReference>
<evidence type="ECO:0000256" key="5">
    <source>
        <dbReference type="ARBA" id="ARBA00023136"/>
    </source>
</evidence>
<evidence type="ECO:0000256" key="1">
    <source>
        <dbReference type="ARBA" id="ARBA00004370"/>
    </source>
</evidence>
<evidence type="ECO:0000313" key="8">
    <source>
        <dbReference type="Proteomes" id="UP000502508"/>
    </source>
</evidence>
<dbReference type="Gene3D" id="3.40.50.300">
    <property type="entry name" value="P-loop containing nucleotide triphosphate hydrolases"/>
    <property type="match status" value="1"/>
</dbReference>
<sequence>MTGALDPAATLRRLCADAASRIGDRGLRERLREIREQLGQPLQVAVAGAVSGGKSTLVNALLERSVAPADAGECTRVVTSYEYGDEDGEVAIELVDGRVRHSRLDPDGRMPARLGVPVERVARIRVTLRCPALRRLTVVDTPASTR</sequence>
<evidence type="ECO:0000313" key="7">
    <source>
        <dbReference type="EMBL" id="BCB76939.1"/>
    </source>
</evidence>
<proteinExistence type="predicted"/>
<feature type="domain" description="Dynamin N-terminal" evidence="6">
    <location>
        <begin position="44"/>
        <end position="97"/>
    </location>
</feature>
<dbReference type="EMBL" id="AP022870">
    <property type="protein sequence ID" value="BCB76939.1"/>
    <property type="molecule type" value="Genomic_DNA"/>
</dbReference>
<keyword evidence="3" id="KW-0378">Hydrolase</keyword>
<evidence type="ECO:0000256" key="3">
    <source>
        <dbReference type="ARBA" id="ARBA00022801"/>
    </source>
</evidence>
<dbReference type="GO" id="GO:0003924">
    <property type="term" value="F:GTPase activity"/>
    <property type="evidence" value="ECO:0007669"/>
    <property type="project" value="InterPro"/>
</dbReference>
<dbReference type="KEGG" id="pfla:Pflav_033490"/>
<dbReference type="AlphaFoldDB" id="A0A6F8XT16"/>
<dbReference type="RefSeq" id="WP_173036864.1">
    <property type="nucleotide sequence ID" value="NZ_AP022870.1"/>
</dbReference>
<keyword evidence="4" id="KW-0342">GTP-binding</keyword>
<organism evidence="7 8">
    <name type="scientific">Phytohabitans flavus</name>
    <dbReference type="NCBI Taxonomy" id="1076124"/>
    <lineage>
        <taxon>Bacteria</taxon>
        <taxon>Bacillati</taxon>
        <taxon>Actinomycetota</taxon>
        <taxon>Actinomycetes</taxon>
        <taxon>Micromonosporales</taxon>
        <taxon>Micromonosporaceae</taxon>
    </lineage>
</organism>
<gene>
    <name evidence="7" type="ORF">Pflav_033490</name>
</gene>
<keyword evidence="2" id="KW-0547">Nucleotide-binding</keyword>
<dbReference type="SUPFAM" id="SSF52540">
    <property type="entry name" value="P-loop containing nucleoside triphosphate hydrolases"/>
    <property type="match status" value="1"/>
</dbReference>
<protein>
    <recommendedName>
        <fullName evidence="6">Dynamin N-terminal domain-containing protein</fullName>
    </recommendedName>
</protein>
<dbReference type="InterPro" id="IPR027094">
    <property type="entry name" value="Mitofusin_fam"/>
</dbReference>
<comment type="subcellular location">
    <subcellularLocation>
        <location evidence="1">Membrane</location>
    </subcellularLocation>
</comment>
<evidence type="ECO:0000256" key="2">
    <source>
        <dbReference type="ARBA" id="ARBA00022741"/>
    </source>
</evidence>
<dbReference type="PANTHER" id="PTHR10465">
    <property type="entry name" value="TRANSMEMBRANE GTPASE FZO1"/>
    <property type="match status" value="1"/>
</dbReference>
<keyword evidence="5" id="KW-0472">Membrane</keyword>
<dbReference type="GO" id="GO:0016020">
    <property type="term" value="C:membrane"/>
    <property type="evidence" value="ECO:0007669"/>
    <property type="project" value="UniProtKB-SubCell"/>
</dbReference>
<dbReference type="PANTHER" id="PTHR10465:SF0">
    <property type="entry name" value="SARCALUMENIN"/>
    <property type="match status" value="1"/>
</dbReference>
<evidence type="ECO:0000256" key="4">
    <source>
        <dbReference type="ARBA" id="ARBA00023134"/>
    </source>
</evidence>
<dbReference type="Pfam" id="PF00350">
    <property type="entry name" value="Dynamin_N"/>
    <property type="match status" value="1"/>
</dbReference>
<keyword evidence="8" id="KW-1185">Reference proteome</keyword>
<accession>A0A6F8XT16</accession>
<dbReference type="InterPro" id="IPR027417">
    <property type="entry name" value="P-loop_NTPase"/>
</dbReference>
<dbReference type="InterPro" id="IPR045063">
    <property type="entry name" value="Dynamin_N"/>
</dbReference>